<dbReference type="Pfam" id="PF04760">
    <property type="entry name" value="IF2_N"/>
    <property type="match status" value="2"/>
</dbReference>
<dbReference type="PANTHER" id="PTHR43381:SF5">
    <property type="entry name" value="TR-TYPE G DOMAIN-CONTAINING PROTEIN"/>
    <property type="match status" value="1"/>
</dbReference>
<comment type="function">
    <text evidence="7 8 9">One of the essential components for the initiation of protein synthesis. Protects formylmethionyl-tRNA from spontaneous hydrolysis and promotes its binding to the 30S ribosomal subunits. Also involved in the hydrolysis of GTP during the formation of the 70S ribosomal complex.</text>
</comment>
<dbReference type="RefSeq" id="WP_015739632.1">
    <property type="nucleotide sequence ID" value="NC_013385.1"/>
</dbReference>
<dbReference type="InterPro" id="IPR036925">
    <property type="entry name" value="TIF_IF2_dom3_sf"/>
</dbReference>
<dbReference type="HOGENOM" id="CLU_006301_5_1_9"/>
<keyword evidence="3 8" id="KW-0396">Initiation factor</keyword>
<dbReference type="AlphaFoldDB" id="C9R8X6"/>
<name>C9R8X6_AMMDK</name>
<dbReference type="Gene3D" id="3.40.50.300">
    <property type="entry name" value="P-loop containing nucleotide triphosphate hydrolases"/>
    <property type="match status" value="1"/>
</dbReference>
<dbReference type="OrthoDB" id="9811804at2"/>
<dbReference type="GO" id="GO:0005829">
    <property type="term" value="C:cytosol"/>
    <property type="evidence" value="ECO:0007669"/>
    <property type="project" value="TreeGrafter"/>
</dbReference>
<evidence type="ECO:0000256" key="11">
    <source>
        <dbReference type="SAM" id="MobiDB-lite"/>
    </source>
</evidence>
<dbReference type="GO" id="GO:0003924">
    <property type="term" value="F:GTPase activity"/>
    <property type="evidence" value="ECO:0007669"/>
    <property type="project" value="UniProtKB-UniRule"/>
</dbReference>
<evidence type="ECO:0000256" key="1">
    <source>
        <dbReference type="ARBA" id="ARBA00007733"/>
    </source>
</evidence>
<reference evidence="13 14" key="1">
    <citation type="submission" date="2009-10" db="EMBL/GenBank/DDBJ databases">
        <title>Complete sequence of chromosome of Ammonifex degensii KC4.</title>
        <authorList>
            <consortium name="US DOE Joint Genome Institute"/>
            <person name="Kerfeld C."/>
            <person name="Goodner B."/>
            <person name="Huber H."/>
            <person name="Stetter K."/>
            <person name="Lucas S."/>
            <person name="Copeland A."/>
            <person name="Lapidus A."/>
            <person name="Glavina del Rio T."/>
            <person name="Dalin E."/>
            <person name="Tice H."/>
            <person name="Bruce D."/>
            <person name="Goodwin L."/>
            <person name="Pitluck S."/>
            <person name="Saunders E."/>
            <person name="Brettin T."/>
            <person name="Detter J.C."/>
            <person name="Han C."/>
            <person name="Larimer F."/>
            <person name="Land M."/>
            <person name="Hauser L."/>
            <person name="Kyrpides N."/>
            <person name="Ovchinnikova G."/>
            <person name="Richardson P."/>
        </authorList>
    </citation>
    <scope>NUCLEOTIDE SEQUENCE [LARGE SCALE GENOMIC DNA]</scope>
    <source>
        <strain evidence="14">DSM 10501 / KC4</strain>
    </source>
</reference>
<keyword evidence="14" id="KW-1185">Reference proteome</keyword>
<dbReference type="NCBIfam" id="TIGR00487">
    <property type="entry name" value="IF-2"/>
    <property type="match status" value="1"/>
</dbReference>
<feature type="compositionally biased region" description="Basic and acidic residues" evidence="11">
    <location>
        <begin position="121"/>
        <end position="170"/>
    </location>
</feature>
<dbReference type="Gene3D" id="3.40.50.10050">
    <property type="entry name" value="Translation initiation factor IF- 2, domain 3"/>
    <property type="match status" value="1"/>
</dbReference>
<comment type="similarity">
    <text evidence="1 8 9">Belongs to the TRAFAC class translation factor GTPase superfamily. Classic translation factor GTPase family. IF-2 subfamily.</text>
</comment>
<dbReference type="PROSITE" id="PS51722">
    <property type="entry name" value="G_TR_2"/>
    <property type="match status" value="1"/>
</dbReference>
<dbReference type="InterPro" id="IPR044145">
    <property type="entry name" value="IF2_II"/>
</dbReference>
<dbReference type="Gene3D" id="1.10.10.2480">
    <property type="match status" value="1"/>
</dbReference>
<evidence type="ECO:0000313" key="13">
    <source>
        <dbReference type="EMBL" id="ACX52755.1"/>
    </source>
</evidence>
<evidence type="ECO:0000256" key="8">
    <source>
        <dbReference type="HAMAP-Rule" id="MF_00100"/>
    </source>
</evidence>
<dbReference type="SUPFAM" id="SSF52156">
    <property type="entry name" value="Initiation factor IF2/eIF5b, domain 3"/>
    <property type="match status" value="1"/>
</dbReference>
<dbReference type="NCBIfam" id="TIGR00231">
    <property type="entry name" value="small_GTP"/>
    <property type="match status" value="1"/>
</dbReference>
<dbReference type="PROSITE" id="PS01176">
    <property type="entry name" value="IF2"/>
    <property type="match status" value="1"/>
</dbReference>
<dbReference type="HAMAP" id="MF_00100_B">
    <property type="entry name" value="IF_2_B"/>
    <property type="match status" value="1"/>
</dbReference>
<protein>
    <recommendedName>
        <fullName evidence="2 8">Translation initiation factor IF-2</fullName>
    </recommendedName>
</protein>
<feature type="coiled-coil region" evidence="10">
    <location>
        <begin position="578"/>
        <end position="608"/>
    </location>
</feature>
<dbReference type="Gene3D" id="2.40.30.10">
    <property type="entry name" value="Translation factors"/>
    <property type="match status" value="2"/>
</dbReference>
<dbReference type="CDD" id="cd01887">
    <property type="entry name" value="IF2_eIF5B"/>
    <property type="match status" value="1"/>
</dbReference>
<dbReference type="InterPro" id="IPR027417">
    <property type="entry name" value="P-loop_NTPase"/>
</dbReference>
<dbReference type="GO" id="GO:0005525">
    <property type="term" value="F:GTP binding"/>
    <property type="evidence" value="ECO:0007669"/>
    <property type="project" value="UniProtKB-KW"/>
</dbReference>
<evidence type="ECO:0000256" key="9">
    <source>
        <dbReference type="RuleBase" id="RU000644"/>
    </source>
</evidence>
<proteinExistence type="inferred from homology"/>
<dbReference type="FunFam" id="3.40.50.300:FF:000019">
    <property type="entry name" value="Translation initiation factor IF-2"/>
    <property type="match status" value="1"/>
</dbReference>
<feature type="binding site" evidence="8">
    <location>
        <begin position="377"/>
        <end position="381"/>
    </location>
    <ligand>
        <name>GTP</name>
        <dbReference type="ChEBI" id="CHEBI:37565"/>
    </ligand>
</feature>
<evidence type="ECO:0000313" key="14">
    <source>
        <dbReference type="Proteomes" id="UP000002620"/>
    </source>
</evidence>
<dbReference type="FunFam" id="2.40.30.10:FF:000007">
    <property type="entry name" value="Translation initiation factor IF-2"/>
    <property type="match status" value="1"/>
</dbReference>
<feature type="binding site" evidence="8">
    <location>
        <begin position="331"/>
        <end position="338"/>
    </location>
    <ligand>
        <name>GTP</name>
        <dbReference type="ChEBI" id="CHEBI:37565"/>
    </ligand>
</feature>
<dbReference type="InterPro" id="IPR005225">
    <property type="entry name" value="Small_GTP-bd"/>
</dbReference>
<keyword evidence="5 8" id="KW-0648">Protein biosynthesis</keyword>
<evidence type="ECO:0000256" key="10">
    <source>
        <dbReference type="SAM" id="Coils"/>
    </source>
</evidence>
<feature type="region of interest" description="G-domain" evidence="8">
    <location>
        <begin position="325"/>
        <end position="473"/>
    </location>
</feature>
<dbReference type="InterPro" id="IPR000178">
    <property type="entry name" value="TF_IF2_bacterial-like"/>
</dbReference>
<gene>
    <name evidence="8" type="primary">infB</name>
    <name evidence="13" type="ordered locus">Adeg_1662</name>
</gene>
<dbReference type="EMBL" id="CP001785">
    <property type="protein sequence ID" value="ACX52755.1"/>
    <property type="molecule type" value="Genomic_DNA"/>
</dbReference>
<feature type="binding site" evidence="8">
    <location>
        <begin position="431"/>
        <end position="434"/>
    </location>
    <ligand>
        <name>GTP</name>
        <dbReference type="ChEBI" id="CHEBI:37565"/>
    </ligand>
</feature>
<evidence type="ECO:0000259" key="12">
    <source>
        <dbReference type="PROSITE" id="PS51722"/>
    </source>
</evidence>
<dbReference type="STRING" id="429009.Adeg_1662"/>
<keyword evidence="6 8" id="KW-0342">GTP-binding</keyword>
<dbReference type="InterPro" id="IPR015760">
    <property type="entry name" value="TIF_IF2"/>
</dbReference>
<evidence type="ECO:0000256" key="3">
    <source>
        <dbReference type="ARBA" id="ARBA00022540"/>
    </source>
</evidence>
<dbReference type="eggNOG" id="COG0532">
    <property type="taxonomic scope" value="Bacteria"/>
</dbReference>
<feature type="domain" description="Tr-type G" evidence="12">
    <location>
        <begin position="322"/>
        <end position="491"/>
    </location>
</feature>
<dbReference type="KEGG" id="adg:Adeg_1662"/>
<dbReference type="Pfam" id="PF00009">
    <property type="entry name" value="GTP_EFTU"/>
    <property type="match status" value="1"/>
</dbReference>
<dbReference type="InterPro" id="IPR053905">
    <property type="entry name" value="EF-G-like_DII"/>
</dbReference>
<dbReference type="FunFam" id="3.40.50.10050:FF:000001">
    <property type="entry name" value="Translation initiation factor IF-2"/>
    <property type="match status" value="1"/>
</dbReference>
<evidence type="ECO:0000256" key="5">
    <source>
        <dbReference type="ARBA" id="ARBA00022917"/>
    </source>
</evidence>
<dbReference type="FunFam" id="2.40.30.10:FF:000008">
    <property type="entry name" value="Translation initiation factor IF-2"/>
    <property type="match status" value="1"/>
</dbReference>
<keyword evidence="4 8" id="KW-0547">Nucleotide-binding</keyword>
<dbReference type="GO" id="GO:0003743">
    <property type="term" value="F:translation initiation factor activity"/>
    <property type="evidence" value="ECO:0007669"/>
    <property type="project" value="UniProtKB-UniRule"/>
</dbReference>
<evidence type="ECO:0000256" key="6">
    <source>
        <dbReference type="ARBA" id="ARBA00023134"/>
    </source>
</evidence>
<dbReference type="Pfam" id="PF22042">
    <property type="entry name" value="EF-G_D2"/>
    <property type="match status" value="1"/>
</dbReference>
<dbReference type="SUPFAM" id="SSF50447">
    <property type="entry name" value="Translation proteins"/>
    <property type="match status" value="2"/>
</dbReference>
<feature type="compositionally biased region" description="Basic and acidic residues" evidence="11">
    <location>
        <begin position="66"/>
        <end position="86"/>
    </location>
</feature>
<comment type="subcellular location">
    <subcellularLocation>
        <location evidence="8">Cytoplasm</location>
    </subcellularLocation>
</comment>
<dbReference type="InterPro" id="IPR000795">
    <property type="entry name" value="T_Tr_GTP-bd_dom"/>
</dbReference>
<evidence type="ECO:0000256" key="7">
    <source>
        <dbReference type="ARBA" id="ARBA00025162"/>
    </source>
</evidence>
<dbReference type="InterPro" id="IPR023115">
    <property type="entry name" value="TIF_IF2_dom3"/>
</dbReference>
<keyword evidence="10" id="KW-0175">Coiled coil</keyword>
<keyword evidence="8" id="KW-0963">Cytoplasm</keyword>
<sequence>MAKKRVHEVAKELNMESKELLKKLADLGIEAKCNFSTLSEEEIAKVKAALEKKEKEAEEPGLVDKVPSRPPDRRLIERPAAFEKKLAPKLPPPAPAPEAKQAPEPPKPAPEKKVVVPPKPPVEKASVERLPEKERATKEKRPSRPPEGKRPPRPERAPDKGPRPLGEKRPFKGPSLPSPPPPAEKPKERKPEKKVKGKPVDHLIPQWEEEGEKLKSKLVLRRPKEKEAAKEASPEKTGPRVIQIGETVTIKELAEKMQRRAAELIKKLMDMGMLVTINQEIDADTATILAHEFGCEVEVKPAFDVEALLAEEPETDPSKLKPRPPIVTVMGHVDHGKTTLLDAIRETRVAATEAGGITQHIGAYQVEKGGRKITFIDTPGHEAFTAMRARGAKVTDIAVLVVAADDGVKPQTVEAINHARAAGVPIIVAINKMDKPEANPDLVKTQLAELGLVPEEWGGDTIMQPISALKRQGIDELLEMILLMADMLELKANPERPARGTIIESRLDRGRGPVATVIVQNGTLKVGDTLVAGTQFARVRAMIDDRGRKLSQAGPSTPVEVLGFSEVPEAGETFVVVEERLAKQIVEKRLAKKQAEEAQARAKMLLEDVYQRIKEGQIKELPLVVKADVQGSLEAICRALSQLRTEEVGVNIIHAGVGAITETDIMLASASGAIIIGFNVRPDVNARKALEKEKVDVRLYQVIYDAIKDVKAALSGLLEPEYREVLLGRAEVRKTFHVSRLGTIAGCYVQEGKVTRDAQVRVIRDGVVIHTGKVSSLKRFKDDVKEVPQGFECGLMIENYNDIKEGDELEFFVMEAVQRTLD</sequence>
<dbReference type="Pfam" id="PF11987">
    <property type="entry name" value="IF-2"/>
    <property type="match status" value="1"/>
</dbReference>
<accession>C9R8X6</accession>
<dbReference type="CDD" id="cd03702">
    <property type="entry name" value="IF2_mtIF2_II"/>
    <property type="match status" value="1"/>
</dbReference>
<dbReference type="InterPro" id="IPR009000">
    <property type="entry name" value="Transl_B-barrel_sf"/>
</dbReference>
<dbReference type="CDD" id="cd03692">
    <property type="entry name" value="mtIF2_IVc"/>
    <property type="match status" value="1"/>
</dbReference>
<dbReference type="InterPro" id="IPR006847">
    <property type="entry name" value="IF2_N"/>
</dbReference>
<dbReference type="Proteomes" id="UP000002620">
    <property type="component" value="Chromosome"/>
</dbReference>
<evidence type="ECO:0000256" key="2">
    <source>
        <dbReference type="ARBA" id="ARBA00020675"/>
    </source>
</evidence>
<dbReference type="PANTHER" id="PTHR43381">
    <property type="entry name" value="TRANSLATION INITIATION FACTOR IF-2-RELATED"/>
    <property type="match status" value="1"/>
</dbReference>
<feature type="region of interest" description="Disordered" evidence="11">
    <location>
        <begin position="53"/>
        <end position="209"/>
    </location>
</feature>
<organism evidence="13 14">
    <name type="scientific">Ammonifex degensii (strain DSM 10501 / KC4)</name>
    <dbReference type="NCBI Taxonomy" id="429009"/>
    <lineage>
        <taxon>Bacteria</taxon>
        <taxon>Bacillati</taxon>
        <taxon>Bacillota</taxon>
        <taxon>Clostridia</taxon>
        <taxon>Thermoanaerobacterales</taxon>
        <taxon>Thermoanaerobacteraceae</taxon>
        <taxon>Ammonifex</taxon>
    </lineage>
</organism>
<dbReference type="SUPFAM" id="SSF52540">
    <property type="entry name" value="P-loop containing nucleoside triphosphate hydrolases"/>
    <property type="match status" value="1"/>
</dbReference>
<evidence type="ECO:0000256" key="4">
    <source>
        <dbReference type="ARBA" id="ARBA00022741"/>
    </source>
</evidence>